<proteinExistence type="predicted"/>
<evidence type="ECO:0000259" key="1">
    <source>
        <dbReference type="PROSITE" id="PS50801"/>
    </source>
</evidence>
<dbReference type="Pfam" id="PF13466">
    <property type="entry name" value="STAS_2"/>
    <property type="match status" value="1"/>
</dbReference>
<name>A0ABY8W8F6_9ACTN</name>
<organism evidence="2 3">
    <name type="scientific">Actinoplanes oblitus</name>
    <dbReference type="NCBI Taxonomy" id="3040509"/>
    <lineage>
        <taxon>Bacteria</taxon>
        <taxon>Bacillati</taxon>
        <taxon>Actinomycetota</taxon>
        <taxon>Actinomycetes</taxon>
        <taxon>Micromonosporales</taxon>
        <taxon>Micromonosporaceae</taxon>
        <taxon>Actinoplanes</taxon>
    </lineage>
</organism>
<protein>
    <submittedName>
        <fullName evidence="2">STAS domain-containing protein</fullName>
    </submittedName>
</protein>
<keyword evidence="3" id="KW-1185">Reference proteome</keyword>
<dbReference type="CDD" id="cd07043">
    <property type="entry name" value="STAS_anti-anti-sigma_factors"/>
    <property type="match status" value="1"/>
</dbReference>
<evidence type="ECO:0000313" key="2">
    <source>
        <dbReference type="EMBL" id="WIM93333.1"/>
    </source>
</evidence>
<dbReference type="SUPFAM" id="SSF52091">
    <property type="entry name" value="SpoIIaa-like"/>
    <property type="match status" value="1"/>
</dbReference>
<gene>
    <name evidence="2" type="ORF">ACTOB_005310</name>
</gene>
<accession>A0ABY8W8F6</accession>
<evidence type="ECO:0000313" key="3">
    <source>
        <dbReference type="Proteomes" id="UP001240150"/>
    </source>
</evidence>
<reference evidence="2 3" key="1">
    <citation type="submission" date="2023-06" db="EMBL/GenBank/DDBJ databases">
        <authorList>
            <person name="Yushchuk O."/>
            <person name="Binda E."/>
            <person name="Ruckert-Reed C."/>
            <person name="Fedorenko V."/>
            <person name="Kalinowski J."/>
            <person name="Marinelli F."/>
        </authorList>
    </citation>
    <scope>NUCLEOTIDE SEQUENCE [LARGE SCALE GENOMIC DNA]</scope>
    <source>
        <strain evidence="2 3">NRRL 3884</strain>
    </source>
</reference>
<dbReference type="PROSITE" id="PS50801">
    <property type="entry name" value="STAS"/>
    <property type="match status" value="1"/>
</dbReference>
<dbReference type="EMBL" id="CP126980">
    <property type="protein sequence ID" value="WIM93333.1"/>
    <property type="molecule type" value="Genomic_DNA"/>
</dbReference>
<dbReference type="InterPro" id="IPR036513">
    <property type="entry name" value="STAS_dom_sf"/>
</dbReference>
<dbReference type="InterPro" id="IPR002645">
    <property type="entry name" value="STAS_dom"/>
</dbReference>
<dbReference type="Proteomes" id="UP001240150">
    <property type="component" value="Chromosome"/>
</dbReference>
<sequence>MNSSGLGESVHTLRVRALDDDGGAVRLTLHGELDREEVGGFSDAIRATVREHPGRAITCDARGLRFLDAAGIRALLVCHEWAGAAGCRFTITT</sequence>
<dbReference type="RefSeq" id="WP_284914540.1">
    <property type="nucleotide sequence ID" value="NZ_CP126980.1"/>
</dbReference>
<dbReference type="Gene3D" id="3.30.750.24">
    <property type="entry name" value="STAS domain"/>
    <property type="match status" value="1"/>
</dbReference>
<dbReference type="InterPro" id="IPR058548">
    <property type="entry name" value="MlaB-like_STAS"/>
</dbReference>
<feature type="domain" description="STAS" evidence="1">
    <location>
        <begin position="14"/>
        <end position="93"/>
    </location>
</feature>